<sequence>MRPHRDKKPAQVDPQQTIKPWEEYLHKEQVKAQKTAQRQERKPLHVSTTLPKLKRTRLSRLVKNTLIVLAVLLTVGASAGYFLTPFSRVREISVTGTNIAADQAVIDESGIRSGAGLVHLFLHRQDYTGRLLKRMPLLRSAAIDRVGINDIVLRVKEHPVVGYTVKNGIYYPILSTGVVLTAGQSKPVGNYPVYADFTSNQHIKLAVKVYASLATHVQGDISEIHDIGDKANPNRVMLYMNDQNKVIADLNTLKEKMAYYPAMKAQLKGAGIVDLEVGAYAVPKGSEKDTKNP</sequence>
<evidence type="ECO:0000313" key="11">
    <source>
        <dbReference type="Proteomes" id="UP000050949"/>
    </source>
</evidence>
<dbReference type="GO" id="GO:0005886">
    <property type="term" value="C:plasma membrane"/>
    <property type="evidence" value="ECO:0007669"/>
    <property type="project" value="UniProtKB-SubCell"/>
</dbReference>
<dbReference type="InterPro" id="IPR050487">
    <property type="entry name" value="FtsQ_DivIB"/>
</dbReference>
<evidence type="ECO:0000256" key="7">
    <source>
        <dbReference type="ARBA" id="ARBA00023306"/>
    </source>
</evidence>
<dbReference type="OrthoDB" id="1819027at2"/>
<dbReference type="RefSeq" id="WP_027827322.1">
    <property type="nucleotide sequence ID" value="NZ_AUEH01000001.1"/>
</dbReference>
<keyword evidence="5 8" id="KW-1133">Transmembrane helix</keyword>
<dbReference type="InterPro" id="IPR005548">
    <property type="entry name" value="Cell_div_FtsQ/DivIB_C"/>
</dbReference>
<evidence type="ECO:0000256" key="5">
    <source>
        <dbReference type="ARBA" id="ARBA00022989"/>
    </source>
</evidence>
<evidence type="ECO:0000256" key="8">
    <source>
        <dbReference type="HAMAP-Rule" id="MF_00912"/>
    </source>
</evidence>
<keyword evidence="3 8" id="KW-0132">Cell division</keyword>
<keyword evidence="2 8" id="KW-1003">Cell membrane</keyword>
<reference evidence="10 11" key="1">
    <citation type="journal article" date="2015" name="Genome Announc.">
        <title>Expanding the biotechnology potential of lactobacilli through comparative genomics of 213 strains and associated genera.</title>
        <authorList>
            <person name="Sun Z."/>
            <person name="Harris H.M."/>
            <person name="McCann A."/>
            <person name="Guo C."/>
            <person name="Argimon S."/>
            <person name="Zhang W."/>
            <person name="Yang X."/>
            <person name="Jeffery I.B."/>
            <person name="Cooney J.C."/>
            <person name="Kagawa T.F."/>
            <person name="Liu W."/>
            <person name="Song Y."/>
            <person name="Salvetti E."/>
            <person name="Wrobel A."/>
            <person name="Rasinkangas P."/>
            <person name="Parkhill J."/>
            <person name="Rea M.C."/>
            <person name="O'Sullivan O."/>
            <person name="Ritari J."/>
            <person name="Douillard F.P."/>
            <person name="Paul Ross R."/>
            <person name="Yang R."/>
            <person name="Briner A.E."/>
            <person name="Felis G.E."/>
            <person name="de Vos W.M."/>
            <person name="Barrangou R."/>
            <person name="Klaenhammer T.R."/>
            <person name="Caufield P.W."/>
            <person name="Cui Y."/>
            <person name="Zhang H."/>
            <person name="O'Toole P.W."/>
        </authorList>
    </citation>
    <scope>NUCLEOTIDE SEQUENCE [LARGE SCALE GENOMIC DNA]</scope>
    <source>
        <strain evidence="10 11">DSM 16991</strain>
    </source>
</reference>
<evidence type="ECO:0000256" key="6">
    <source>
        <dbReference type="ARBA" id="ARBA00023136"/>
    </source>
</evidence>
<protein>
    <recommendedName>
        <fullName evidence="8">Cell division protein DivIB</fullName>
    </recommendedName>
</protein>
<dbReference type="AlphaFoldDB" id="A0A0R1XEN5"/>
<dbReference type="PROSITE" id="PS51779">
    <property type="entry name" value="POTRA"/>
    <property type="match status" value="1"/>
</dbReference>
<feature type="domain" description="POTRA" evidence="9">
    <location>
        <begin position="87"/>
        <end position="158"/>
    </location>
</feature>
<proteinExistence type="inferred from homology"/>
<gene>
    <name evidence="8" type="primary">divIB</name>
    <name evidence="10" type="ORF">FC91_GL001944</name>
</gene>
<dbReference type="Gene3D" id="3.40.50.10960">
    <property type="match status" value="1"/>
</dbReference>
<dbReference type="InterPro" id="IPR034746">
    <property type="entry name" value="POTRA"/>
</dbReference>
<evidence type="ECO:0000256" key="2">
    <source>
        <dbReference type="ARBA" id="ARBA00022475"/>
    </source>
</evidence>
<dbReference type="InterPro" id="IPR013685">
    <property type="entry name" value="POTRA_FtsQ_type"/>
</dbReference>
<dbReference type="GO" id="GO:0032153">
    <property type="term" value="C:cell division site"/>
    <property type="evidence" value="ECO:0007669"/>
    <property type="project" value="UniProtKB-UniRule"/>
</dbReference>
<comment type="function">
    <text evidence="8">Cell division protein that may be involved in stabilizing or promoting the assembly of the division complex.</text>
</comment>
<dbReference type="EMBL" id="AZFW01000032">
    <property type="protein sequence ID" value="KRM28480.1"/>
    <property type="molecule type" value="Genomic_DNA"/>
</dbReference>
<dbReference type="HAMAP" id="MF_00912">
    <property type="entry name" value="DivIB"/>
    <property type="match status" value="1"/>
</dbReference>
<evidence type="ECO:0000256" key="1">
    <source>
        <dbReference type="ARBA" id="ARBA00004370"/>
    </source>
</evidence>
<keyword evidence="7 8" id="KW-0131">Cell cycle</keyword>
<dbReference type="InterPro" id="IPR026580">
    <property type="entry name" value="DivIB"/>
</dbReference>
<evidence type="ECO:0000256" key="3">
    <source>
        <dbReference type="ARBA" id="ARBA00022618"/>
    </source>
</evidence>
<dbReference type="Pfam" id="PF08478">
    <property type="entry name" value="POTRA_1"/>
    <property type="match status" value="1"/>
</dbReference>
<dbReference type="PANTHER" id="PTHR37820:SF1">
    <property type="entry name" value="CELL DIVISION PROTEIN FTSQ"/>
    <property type="match status" value="1"/>
</dbReference>
<organism evidence="10 11">
    <name type="scientific">Schleiferilactobacillus harbinensis DSM 16991</name>
    <dbReference type="NCBI Taxonomy" id="1122147"/>
    <lineage>
        <taxon>Bacteria</taxon>
        <taxon>Bacillati</taxon>
        <taxon>Bacillota</taxon>
        <taxon>Bacilli</taxon>
        <taxon>Lactobacillales</taxon>
        <taxon>Lactobacillaceae</taxon>
        <taxon>Schleiferilactobacillus</taxon>
    </lineage>
</organism>
<keyword evidence="4 8" id="KW-0812">Transmembrane</keyword>
<comment type="caution">
    <text evidence="10">The sequence shown here is derived from an EMBL/GenBank/DDBJ whole genome shotgun (WGS) entry which is preliminary data.</text>
</comment>
<evidence type="ECO:0000256" key="4">
    <source>
        <dbReference type="ARBA" id="ARBA00022692"/>
    </source>
</evidence>
<name>A0A0R1XEN5_9LACO</name>
<dbReference type="Pfam" id="PF03799">
    <property type="entry name" value="FtsQ_DivIB_C"/>
    <property type="match status" value="1"/>
</dbReference>
<dbReference type="Proteomes" id="UP000050949">
    <property type="component" value="Unassembled WGS sequence"/>
</dbReference>
<dbReference type="PATRIC" id="fig|1122147.4.peg.2013"/>
<dbReference type="PANTHER" id="PTHR37820">
    <property type="entry name" value="CELL DIVISION PROTEIN DIVIB"/>
    <property type="match status" value="1"/>
</dbReference>
<dbReference type="GO" id="GO:0043093">
    <property type="term" value="P:FtsZ-dependent cytokinesis"/>
    <property type="evidence" value="ECO:0007669"/>
    <property type="project" value="UniProtKB-UniRule"/>
</dbReference>
<comment type="subcellular location">
    <subcellularLocation>
        <location evidence="8">Cell membrane</location>
        <topology evidence="8">Single-pass type II membrane protein</topology>
    </subcellularLocation>
    <subcellularLocation>
        <location evidence="1">Membrane</location>
    </subcellularLocation>
    <text evidence="8">Localizes to the division septum.</text>
</comment>
<dbReference type="eggNOG" id="COG1589">
    <property type="taxonomic scope" value="Bacteria"/>
</dbReference>
<accession>A0A0R1XEN5</accession>
<keyword evidence="6 8" id="KW-0472">Membrane</keyword>
<feature type="transmembrane region" description="Helical" evidence="8">
    <location>
        <begin position="61"/>
        <end position="83"/>
    </location>
</feature>
<evidence type="ECO:0000313" key="10">
    <source>
        <dbReference type="EMBL" id="KRM28480.1"/>
    </source>
</evidence>
<comment type="similarity">
    <text evidence="8">Belongs to the FtsQ/DivIB family. DivIB subfamily.</text>
</comment>
<evidence type="ECO:0000259" key="9">
    <source>
        <dbReference type="PROSITE" id="PS51779"/>
    </source>
</evidence>